<name>A0A3F3PZ00_9EURO</name>
<dbReference type="Proteomes" id="UP000253729">
    <property type="component" value="Unassembled WGS sequence"/>
</dbReference>
<organism evidence="1 2">
    <name type="scientific">Aspergillus welwitschiae</name>
    <dbReference type="NCBI Taxonomy" id="1341132"/>
    <lineage>
        <taxon>Eukaryota</taxon>
        <taxon>Fungi</taxon>
        <taxon>Dikarya</taxon>
        <taxon>Ascomycota</taxon>
        <taxon>Pezizomycotina</taxon>
        <taxon>Eurotiomycetes</taxon>
        <taxon>Eurotiomycetidae</taxon>
        <taxon>Eurotiales</taxon>
        <taxon>Aspergillaceae</taxon>
        <taxon>Aspergillus</taxon>
        <taxon>Aspergillus subgen. Circumdati</taxon>
    </lineage>
</organism>
<dbReference type="RefSeq" id="XP_026625185.1">
    <property type="nucleotide sequence ID" value="XM_026771765.1"/>
</dbReference>
<reference evidence="1 2" key="1">
    <citation type="submission" date="2018-07" db="EMBL/GenBank/DDBJ databases">
        <title>The genomes of Aspergillus section Nigri reveals drivers in fungal speciation.</title>
        <authorList>
            <consortium name="DOE Joint Genome Institute"/>
            <person name="Vesth T.C."/>
            <person name="Nybo J."/>
            <person name="Theobald S."/>
            <person name="Brandl J."/>
            <person name="Frisvad J.C."/>
            <person name="Nielsen K.F."/>
            <person name="Lyhne E.K."/>
            <person name="Kogle M.E."/>
            <person name="Kuo A."/>
            <person name="Riley R."/>
            <person name="Clum A."/>
            <person name="Nolan M."/>
            <person name="Lipzen A."/>
            <person name="Salamov A."/>
            <person name="Henrissat B."/>
            <person name="Wiebenga A."/>
            <person name="De vries R.P."/>
            <person name="Grigoriev I.V."/>
            <person name="Mortensen U.H."/>
            <person name="Andersen M.R."/>
            <person name="Baker S.E."/>
        </authorList>
    </citation>
    <scope>NUCLEOTIDE SEQUENCE [LARGE SCALE GENOMIC DNA]</scope>
    <source>
        <strain evidence="1 2">CBS 139.54b</strain>
    </source>
</reference>
<dbReference type="GeneID" id="38140121"/>
<proteinExistence type="predicted"/>
<evidence type="ECO:0000313" key="1">
    <source>
        <dbReference type="EMBL" id="RDH32163.1"/>
    </source>
</evidence>
<dbReference type="AlphaFoldDB" id="A0A3F3PZ00"/>
<gene>
    <name evidence="1" type="ORF">BDQ94DRAFT_171418</name>
</gene>
<dbReference type="EMBL" id="KZ852051">
    <property type="protein sequence ID" value="RDH32163.1"/>
    <property type="molecule type" value="Genomic_DNA"/>
</dbReference>
<dbReference type="STRING" id="1341132.A0A3F3PZ00"/>
<sequence length="361" mass="40109">MTERRKAPKVSKVARENLRVSGFKIPKDLTPLKSLLAKDGLGSKTIHEIEPGQLGFGSDINQRNQSRTLWFTQHFVCTCAILNENDQGKIEPAKVYVISKGSKRALVLSDGGDEGDEDNVIQRATDEPAFARKTAKFSAAASLAGVGGWQFWTGKCYFEPFGPENDALFQSEYFKKFNPGNHPSLNDSCVRKVPVSQIPPDLVEDALRGGSKLTERFCAGVWGGYGYSIQRNILALVGQNEGNAKSMLWDKSQLLSSTYEEGTIVTDHFKVVAKNPRSIIMWGAESPSTNPELRREMENLSEVSTNVDTDKGVVEFRLKNIFYNGVERLTGDLFPPPIVWLHFQYCKLLVEAGLLIVEEDA</sequence>
<keyword evidence="2" id="KW-1185">Reference proteome</keyword>
<protein>
    <submittedName>
        <fullName evidence="1">Uncharacterized protein</fullName>
    </submittedName>
</protein>
<evidence type="ECO:0000313" key="2">
    <source>
        <dbReference type="Proteomes" id="UP000253729"/>
    </source>
</evidence>
<accession>A0A3F3PZ00</accession>